<dbReference type="AlphaFoldDB" id="A0A1G2KYH9"/>
<gene>
    <name evidence="2" type="ORF">A3C16_00510</name>
</gene>
<keyword evidence="1" id="KW-0812">Transmembrane</keyword>
<proteinExistence type="predicted"/>
<comment type="caution">
    <text evidence="2">The sequence shown here is derived from an EMBL/GenBank/DDBJ whole genome shotgun (WGS) entry which is preliminary data.</text>
</comment>
<feature type="transmembrane region" description="Helical" evidence="1">
    <location>
        <begin position="111"/>
        <end position="132"/>
    </location>
</feature>
<evidence type="ECO:0000313" key="3">
    <source>
        <dbReference type="Proteomes" id="UP000177811"/>
    </source>
</evidence>
<keyword evidence="1" id="KW-0472">Membrane</keyword>
<evidence type="ECO:0000256" key="1">
    <source>
        <dbReference type="SAM" id="Phobius"/>
    </source>
</evidence>
<evidence type="ECO:0000313" key="2">
    <source>
        <dbReference type="EMBL" id="OHA03542.1"/>
    </source>
</evidence>
<feature type="transmembrane region" description="Helical" evidence="1">
    <location>
        <begin position="76"/>
        <end position="99"/>
    </location>
</feature>
<dbReference type="EMBL" id="MHQL01000013">
    <property type="protein sequence ID" value="OHA03542.1"/>
    <property type="molecule type" value="Genomic_DNA"/>
</dbReference>
<dbReference type="Proteomes" id="UP000177811">
    <property type="component" value="Unassembled WGS sequence"/>
</dbReference>
<name>A0A1G2KYH9_9BACT</name>
<keyword evidence="1" id="KW-1133">Transmembrane helix</keyword>
<reference evidence="2 3" key="1">
    <citation type="journal article" date="2016" name="Nat. Commun.">
        <title>Thousands of microbial genomes shed light on interconnected biogeochemical processes in an aquifer system.</title>
        <authorList>
            <person name="Anantharaman K."/>
            <person name="Brown C.T."/>
            <person name="Hug L.A."/>
            <person name="Sharon I."/>
            <person name="Castelle C.J."/>
            <person name="Probst A.J."/>
            <person name="Thomas B.C."/>
            <person name="Singh A."/>
            <person name="Wilkins M.J."/>
            <person name="Karaoz U."/>
            <person name="Brodie E.L."/>
            <person name="Williams K.H."/>
            <person name="Hubbard S.S."/>
            <person name="Banfield J.F."/>
        </authorList>
    </citation>
    <scope>NUCLEOTIDE SEQUENCE [LARGE SCALE GENOMIC DNA]</scope>
</reference>
<protein>
    <submittedName>
        <fullName evidence="2">Uncharacterized protein</fullName>
    </submittedName>
</protein>
<organism evidence="2 3">
    <name type="scientific">Candidatus Sungbacteria bacterium RIFCSPHIGHO2_02_FULL_51_29</name>
    <dbReference type="NCBI Taxonomy" id="1802273"/>
    <lineage>
        <taxon>Bacteria</taxon>
        <taxon>Candidatus Sungiibacteriota</taxon>
    </lineage>
</organism>
<accession>A0A1G2KYH9</accession>
<sequence>MDTPIFDNESKLPVKKVRWWLRVSLGIAGFVIVVTIISLVLGSFGPLTNPVKFFLEEIILEELIGVSDFFYFTYPYSLGLITAISALFYAFVAGIIVWGIERHKVVKSISILLGVLIILGFMWVQGLQLAFFNFQCTATSIADNQSKLFSLTRTCPVEFSPYFSIPSYLYDSTEPQTMRMFEGMVVAKEEFERIKEHNGNIRYFCGSGCELDNLQCRSVVDNTCQTCTDACYQTYGASREGIGHIVDLLKSESFQQCMNRCRP</sequence>
<feature type="transmembrane region" description="Helical" evidence="1">
    <location>
        <begin position="20"/>
        <end position="44"/>
    </location>
</feature>